<evidence type="ECO:0000256" key="2">
    <source>
        <dbReference type="ARBA" id="ARBA00022688"/>
    </source>
</evidence>
<dbReference type="RefSeq" id="WP_103584005.1">
    <property type="nucleotide sequence ID" value="NZ_CP192781.1"/>
</dbReference>
<keyword evidence="7" id="KW-0472">Membrane</keyword>
<evidence type="ECO:0000313" key="8">
    <source>
        <dbReference type="EMBL" id="MDX8300838.1"/>
    </source>
</evidence>
<evidence type="ECO:0000256" key="4">
    <source>
        <dbReference type="ARBA" id="ARBA00023002"/>
    </source>
</evidence>
<protein>
    <submittedName>
        <fullName evidence="8">Demethoxyubiquinone hydroxylase family protein</fullName>
    </submittedName>
</protein>
<keyword evidence="5" id="KW-0408">Iron</keyword>
<keyword evidence="3" id="KW-0479">Metal-binding</keyword>
<dbReference type="EMBL" id="JAVRAF010000001">
    <property type="protein sequence ID" value="MDX8300838.1"/>
    <property type="molecule type" value="Genomic_DNA"/>
</dbReference>
<evidence type="ECO:0000256" key="1">
    <source>
        <dbReference type="ARBA" id="ARBA00004749"/>
    </source>
</evidence>
<dbReference type="GO" id="GO:0006744">
    <property type="term" value="P:ubiquinone biosynthetic process"/>
    <property type="evidence" value="ECO:0007669"/>
    <property type="project" value="UniProtKB-KW"/>
</dbReference>
<reference evidence="8" key="1">
    <citation type="journal article" date="2023" name="Phytobiomes J">
        <title>Deciphering the key players within the bacterial microbiota associated with aerial crown gall tumors on rhododendron: Insights into the gallobiome.</title>
        <authorList>
            <person name="Kuzmanovic N."/>
            <person name="Nesme J."/>
            <person name="Wolf J."/>
            <person name="Neumann-Schaal M."/>
            <person name="Petersen J."/>
            <person name="Fernandez-Gnecco G."/>
            <person name="Sproeer C."/>
            <person name="Bunk B."/>
            <person name="Overmann J."/>
            <person name="Sorensen S.J."/>
            <person name="Idczak E."/>
            <person name="Smalla K."/>
        </authorList>
    </citation>
    <scope>NUCLEOTIDE SEQUENCE</scope>
    <source>
        <strain evidence="8">Rho-11.1</strain>
    </source>
</reference>
<evidence type="ECO:0000256" key="5">
    <source>
        <dbReference type="ARBA" id="ARBA00023004"/>
    </source>
</evidence>
<keyword evidence="4" id="KW-0560">Oxidoreductase</keyword>
<organism evidence="8">
    <name type="scientific">Agrobacterium rosae</name>
    <dbReference type="NCBI Taxonomy" id="1972867"/>
    <lineage>
        <taxon>Bacteria</taxon>
        <taxon>Pseudomonadati</taxon>
        <taxon>Pseudomonadota</taxon>
        <taxon>Alphaproteobacteria</taxon>
        <taxon>Hyphomicrobiales</taxon>
        <taxon>Rhizobiaceae</taxon>
        <taxon>Rhizobium/Agrobacterium group</taxon>
        <taxon>Agrobacterium</taxon>
    </lineage>
</organism>
<sequence>MPENRDPIITIRRILKVNHAGKFGAIRIYGAQISVARFLYPDIVPKLEDMRADEIDHCRLFREEMPIRAAKPCRIMSLWSLGGYVLGLVTALSGRNVVWICTEAVESTVHRHLEDQLTFLKTRDHGLHALITSIQEQELAHLREAENNQNAQGIPHAIIFPIISRLVDLMIWLSTWGDSSWMRAEMAKDRNT</sequence>
<evidence type="ECO:0000256" key="7">
    <source>
        <dbReference type="ARBA" id="ARBA00023136"/>
    </source>
</evidence>
<accession>A0AAW9FAX0</accession>
<dbReference type="Pfam" id="PF03232">
    <property type="entry name" value="COQ7"/>
    <property type="match status" value="1"/>
</dbReference>
<dbReference type="CDD" id="cd01042">
    <property type="entry name" value="DMQH"/>
    <property type="match status" value="1"/>
</dbReference>
<dbReference type="PANTHER" id="PTHR11237">
    <property type="entry name" value="COENZYME Q10 BIOSYNTHESIS PROTEIN 7"/>
    <property type="match status" value="1"/>
</dbReference>
<proteinExistence type="predicted"/>
<dbReference type="GO" id="GO:0008682">
    <property type="term" value="F:3-demethoxyubiquinol 3-hydroxylase activity"/>
    <property type="evidence" value="ECO:0007669"/>
    <property type="project" value="TreeGrafter"/>
</dbReference>
<gene>
    <name evidence="8" type="ORF">RMR22_01145</name>
</gene>
<keyword evidence="6" id="KW-0503">Monooxygenase</keyword>
<dbReference type="InterPro" id="IPR009078">
    <property type="entry name" value="Ferritin-like_SF"/>
</dbReference>
<comment type="pathway">
    <text evidence="1">Cofactor biosynthesis; ubiquinone biosynthesis.</text>
</comment>
<keyword evidence="2" id="KW-0831">Ubiquinone biosynthesis</keyword>
<dbReference type="GO" id="GO:0046872">
    <property type="term" value="F:metal ion binding"/>
    <property type="evidence" value="ECO:0007669"/>
    <property type="project" value="UniProtKB-KW"/>
</dbReference>
<evidence type="ECO:0000256" key="3">
    <source>
        <dbReference type="ARBA" id="ARBA00022723"/>
    </source>
</evidence>
<dbReference type="SUPFAM" id="SSF47240">
    <property type="entry name" value="Ferritin-like"/>
    <property type="match status" value="1"/>
</dbReference>
<dbReference type="InterPro" id="IPR011566">
    <property type="entry name" value="Ubq_synth_Coq7"/>
</dbReference>
<dbReference type="AlphaFoldDB" id="A0AAW9FAX0"/>
<comment type="caution">
    <text evidence="8">The sequence shown here is derived from an EMBL/GenBank/DDBJ whole genome shotgun (WGS) entry which is preliminary data.</text>
</comment>
<name>A0AAW9FAX0_9HYPH</name>
<dbReference type="PANTHER" id="PTHR11237:SF4">
    <property type="entry name" value="5-DEMETHOXYUBIQUINONE HYDROXYLASE, MITOCHONDRIAL"/>
    <property type="match status" value="1"/>
</dbReference>
<evidence type="ECO:0000256" key="6">
    <source>
        <dbReference type="ARBA" id="ARBA00023033"/>
    </source>
</evidence>